<dbReference type="PANTHER" id="PTHR43675:SF19">
    <property type="entry name" value="AMINE OXIDASE DOMAIN-CONTAINING PROTEIN"/>
    <property type="match status" value="1"/>
</dbReference>
<evidence type="ECO:0008006" key="3">
    <source>
        <dbReference type="Google" id="ProtNLM"/>
    </source>
</evidence>
<evidence type="ECO:0000313" key="1">
    <source>
        <dbReference type="EMBL" id="VVA98570.1"/>
    </source>
</evidence>
<dbReference type="Proteomes" id="UP000489600">
    <property type="component" value="Unassembled WGS sequence"/>
</dbReference>
<evidence type="ECO:0000313" key="2">
    <source>
        <dbReference type="Proteomes" id="UP000489600"/>
    </source>
</evidence>
<dbReference type="GO" id="GO:0008610">
    <property type="term" value="P:lipid biosynthetic process"/>
    <property type="evidence" value="ECO:0007669"/>
    <property type="project" value="InterPro"/>
</dbReference>
<gene>
    <name evidence="1" type="ORF">ANE_LOCUS9015</name>
</gene>
<keyword evidence="2" id="KW-1185">Reference proteome</keyword>
<dbReference type="InterPro" id="IPR026669">
    <property type="entry name" value="Arsenite_MeTrfase-like"/>
</dbReference>
<dbReference type="SUPFAM" id="SSF53335">
    <property type="entry name" value="S-adenosyl-L-methionine-dependent methyltransferases"/>
    <property type="match status" value="1"/>
</dbReference>
<comment type="caution">
    <text evidence="1">The sequence shown here is derived from an EMBL/GenBank/DDBJ whole genome shotgun (WGS) entry which is preliminary data.</text>
</comment>
<protein>
    <recommendedName>
        <fullName evidence="3">Cyclopropane-fatty-acyl-phospholipid synthase</fullName>
    </recommendedName>
</protein>
<dbReference type="CDD" id="cd02440">
    <property type="entry name" value="AdoMet_MTases"/>
    <property type="match status" value="1"/>
</dbReference>
<accession>A0A565BCG8</accession>
<sequence length="447" mass="51299">MVTPLNKKKQMVPSLTEKWAQSFFTRFLRQFISTGCVTILEEGGSVSTFEGNDPRCSLKSVLEIQSPKFYWKVMTRADVGLADAYIDGDFSFVDKETGLLNLIMILIANKELNSRNSNLAKKRGWWTPMFLSAGLASATNFLKHVSRQNTLTQARRNISRHYDLSNELFALYLGDTMTYSSAIFKSDDEDLKTAQMRKISLLIEKAKIEKNHEVLEIGCGWGTLAIEVVRKTGCKYTGITLSIEQLNYAEEKVKEAGLQDQITFQLCDYRQLSDAKKYDRIISCEMIEHVGHKFIETFFSHCEAALAEDGIFVLQFISIPEDRYNEYRLNSDFIREYIFPGGCLPSLARVTSAMSSSSRLCIESVENIGIHYYHTLKYWRKNFLERQKQITDLGFDDKFIRTWEYYFDYCAAGFKTLTLGDYQVVFSRPGNVAAFRDPFGRFSDAQT</sequence>
<dbReference type="EMBL" id="CABITT030000003">
    <property type="protein sequence ID" value="VVA98570.1"/>
    <property type="molecule type" value="Genomic_DNA"/>
</dbReference>
<dbReference type="AlphaFoldDB" id="A0A565BCG8"/>
<proteinExistence type="predicted"/>
<dbReference type="Pfam" id="PF02353">
    <property type="entry name" value="CMAS"/>
    <property type="match status" value="1"/>
</dbReference>
<dbReference type="OrthoDB" id="5977668at2759"/>
<dbReference type="Gene3D" id="3.40.50.150">
    <property type="entry name" value="Vaccinia Virus protein VP39"/>
    <property type="match status" value="1"/>
</dbReference>
<dbReference type="InterPro" id="IPR003333">
    <property type="entry name" value="CMAS"/>
</dbReference>
<name>A0A565BCG8_9BRAS</name>
<reference evidence="1" key="1">
    <citation type="submission" date="2019-07" db="EMBL/GenBank/DDBJ databases">
        <authorList>
            <person name="Dittberner H."/>
        </authorList>
    </citation>
    <scope>NUCLEOTIDE SEQUENCE [LARGE SCALE GENOMIC DNA]</scope>
</reference>
<organism evidence="1 2">
    <name type="scientific">Arabis nemorensis</name>
    <dbReference type="NCBI Taxonomy" id="586526"/>
    <lineage>
        <taxon>Eukaryota</taxon>
        <taxon>Viridiplantae</taxon>
        <taxon>Streptophyta</taxon>
        <taxon>Embryophyta</taxon>
        <taxon>Tracheophyta</taxon>
        <taxon>Spermatophyta</taxon>
        <taxon>Magnoliopsida</taxon>
        <taxon>eudicotyledons</taxon>
        <taxon>Gunneridae</taxon>
        <taxon>Pentapetalae</taxon>
        <taxon>rosids</taxon>
        <taxon>malvids</taxon>
        <taxon>Brassicales</taxon>
        <taxon>Brassicaceae</taxon>
        <taxon>Arabideae</taxon>
        <taxon>Arabis</taxon>
    </lineage>
</organism>
<dbReference type="PIRSF" id="PIRSF003085">
    <property type="entry name" value="CMAS"/>
    <property type="match status" value="1"/>
</dbReference>
<dbReference type="PANTHER" id="PTHR43675">
    <property type="entry name" value="ARSENITE METHYLTRANSFERASE"/>
    <property type="match status" value="1"/>
</dbReference>
<dbReference type="GO" id="GO:0008168">
    <property type="term" value="F:methyltransferase activity"/>
    <property type="evidence" value="ECO:0007669"/>
    <property type="project" value="TreeGrafter"/>
</dbReference>
<dbReference type="InterPro" id="IPR029063">
    <property type="entry name" value="SAM-dependent_MTases_sf"/>
</dbReference>